<reference evidence="2 3" key="1">
    <citation type="journal article" date="2023" name="Sci. Data">
        <title>Genome assembly of the Korean intertidal mud-creeper Batillaria attramentaria.</title>
        <authorList>
            <person name="Patra A.K."/>
            <person name="Ho P.T."/>
            <person name="Jun S."/>
            <person name="Lee S.J."/>
            <person name="Kim Y."/>
            <person name="Won Y.J."/>
        </authorList>
    </citation>
    <scope>NUCLEOTIDE SEQUENCE [LARGE SCALE GENOMIC DNA]</scope>
    <source>
        <strain evidence="2">Wonlab-2016</strain>
    </source>
</reference>
<comment type="caution">
    <text evidence="2">The sequence shown here is derived from an EMBL/GenBank/DDBJ whole genome shotgun (WGS) entry which is preliminary data.</text>
</comment>
<evidence type="ECO:0000313" key="3">
    <source>
        <dbReference type="Proteomes" id="UP001519460"/>
    </source>
</evidence>
<dbReference type="Proteomes" id="UP001519460">
    <property type="component" value="Unassembled WGS sequence"/>
</dbReference>
<accession>A0ABD0LVA1</accession>
<feature type="non-terminal residue" evidence="2">
    <location>
        <position position="54"/>
    </location>
</feature>
<gene>
    <name evidence="2" type="ORF">BaRGS_00005821</name>
</gene>
<name>A0ABD0LVA1_9CAEN</name>
<dbReference type="AlphaFoldDB" id="A0ABD0LVA1"/>
<evidence type="ECO:0000256" key="1">
    <source>
        <dbReference type="SAM" id="MobiDB-lite"/>
    </source>
</evidence>
<feature type="region of interest" description="Disordered" evidence="1">
    <location>
        <begin position="1"/>
        <end position="31"/>
    </location>
</feature>
<dbReference type="EMBL" id="JACVVK020000023">
    <property type="protein sequence ID" value="KAK7502872.1"/>
    <property type="molecule type" value="Genomic_DNA"/>
</dbReference>
<organism evidence="2 3">
    <name type="scientific">Batillaria attramentaria</name>
    <dbReference type="NCBI Taxonomy" id="370345"/>
    <lineage>
        <taxon>Eukaryota</taxon>
        <taxon>Metazoa</taxon>
        <taxon>Spiralia</taxon>
        <taxon>Lophotrochozoa</taxon>
        <taxon>Mollusca</taxon>
        <taxon>Gastropoda</taxon>
        <taxon>Caenogastropoda</taxon>
        <taxon>Sorbeoconcha</taxon>
        <taxon>Cerithioidea</taxon>
        <taxon>Batillariidae</taxon>
        <taxon>Batillaria</taxon>
    </lineage>
</organism>
<evidence type="ECO:0000313" key="2">
    <source>
        <dbReference type="EMBL" id="KAK7502872.1"/>
    </source>
</evidence>
<proteinExistence type="predicted"/>
<protein>
    <submittedName>
        <fullName evidence="2">Uncharacterized protein</fullName>
    </submittedName>
</protein>
<keyword evidence="3" id="KW-1185">Reference proteome</keyword>
<sequence>MYLDLAPKSPLSQRARSCRPQRDPARASCRGGDSYRISHVVIDRMPFVDLCNPR</sequence>